<feature type="transmembrane region" description="Helical" evidence="7">
    <location>
        <begin position="147"/>
        <end position="167"/>
    </location>
</feature>
<keyword evidence="5 7" id="KW-0472">Membrane</keyword>
<dbReference type="InterPro" id="IPR027417">
    <property type="entry name" value="P-loop_NTPase"/>
</dbReference>
<dbReference type="SUPFAM" id="SSF52540">
    <property type="entry name" value="P-loop containing nucleoside triphosphate hydrolases"/>
    <property type="match status" value="1"/>
</dbReference>
<dbReference type="InterPro" id="IPR051539">
    <property type="entry name" value="T4SS-coupling_protein"/>
</dbReference>
<proteinExistence type="predicted"/>
<evidence type="ECO:0000256" key="2">
    <source>
        <dbReference type="ARBA" id="ARBA00022475"/>
    </source>
</evidence>
<feature type="transmembrane region" description="Helical" evidence="7">
    <location>
        <begin position="89"/>
        <end position="111"/>
    </location>
</feature>
<feature type="transmembrane region" description="Helical" evidence="7">
    <location>
        <begin position="52"/>
        <end position="77"/>
    </location>
</feature>
<feature type="domain" description="TraD/TraG TraM recognition site" evidence="8">
    <location>
        <begin position="542"/>
        <end position="661"/>
    </location>
</feature>
<reference evidence="9 10" key="1">
    <citation type="submission" date="2019-08" db="EMBL/GenBank/DDBJ databases">
        <title>Bacillus genomes from the desert of Cuatro Cienegas, Coahuila.</title>
        <authorList>
            <person name="Olmedo-Alvarez G."/>
        </authorList>
    </citation>
    <scope>NUCLEOTIDE SEQUENCE [LARGE SCALE GENOMIC DNA]</scope>
    <source>
        <strain evidence="9 10">CH37_1T</strain>
    </source>
</reference>
<feature type="transmembrane region" description="Helical" evidence="7">
    <location>
        <begin position="12"/>
        <end position="32"/>
    </location>
</feature>
<keyword evidence="3 7" id="KW-0812">Transmembrane</keyword>
<keyword evidence="2" id="KW-1003">Cell membrane</keyword>
<evidence type="ECO:0000256" key="6">
    <source>
        <dbReference type="SAM" id="MobiDB-lite"/>
    </source>
</evidence>
<dbReference type="Proteomes" id="UP000323732">
    <property type="component" value="Unassembled WGS sequence"/>
</dbReference>
<dbReference type="Gene3D" id="3.40.50.300">
    <property type="entry name" value="P-loop containing nucleotide triphosphate hydrolases"/>
    <property type="match status" value="1"/>
</dbReference>
<dbReference type="EMBL" id="VTES01000006">
    <property type="protein sequence ID" value="TYS60689.1"/>
    <property type="molecule type" value="Genomic_DNA"/>
</dbReference>
<evidence type="ECO:0000259" key="8">
    <source>
        <dbReference type="Pfam" id="PF12696"/>
    </source>
</evidence>
<keyword evidence="4 7" id="KW-1133">Transmembrane helix</keyword>
<comment type="subcellular location">
    <subcellularLocation>
        <location evidence="1">Cell membrane</location>
        <topology evidence="1">Multi-pass membrane protein</topology>
    </subcellularLocation>
</comment>
<organism evidence="9 10">
    <name type="scientific">Bacillus infantis</name>
    <dbReference type="NCBI Taxonomy" id="324767"/>
    <lineage>
        <taxon>Bacteria</taxon>
        <taxon>Bacillati</taxon>
        <taxon>Bacillota</taxon>
        <taxon>Bacilli</taxon>
        <taxon>Bacillales</taxon>
        <taxon>Bacillaceae</taxon>
        <taxon>Bacillus</taxon>
    </lineage>
</organism>
<protein>
    <submittedName>
        <fullName evidence="9">TraM recognition domain-containing protein</fullName>
    </submittedName>
</protein>
<feature type="compositionally biased region" description="Basic and acidic residues" evidence="6">
    <location>
        <begin position="811"/>
        <end position="830"/>
    </location>
</feature>
<evidence type="ECO:0000256" key="4">
    <source>
        <dbReference type="ARBA" id="ARBA00022989"/>
    </source>
</evidence>
<evidence type="ECO:0000256" key="5">
    <source>
        <dbReference type="ARBA" id="ARBA00023136"/>
    </source>
</evidence>
<dbReference type="RefSeq" id="WP_148950838.1">
    <property type="nucleotide sequence ID" value="NZ_VTES01000006.1"/>
</dbReference>
<comment type="caution">
    <text evidence="9">The sequence shown here is derived from an EMBL/GenBank/DDBJ whole genome shotgun (WGS) entry which is preliminary data.</text>
</comment>
<dbReference type="CDD" id="cd01127">
    <property type="entry name" value="TrwB_TraG_TraD_VirD4"/>
    <property type="match status" value="1"/>
</dbReference>
<dbReference type="Pfam" id="PF12696">
    <property type="entry name" value="TraG-D_C"/>
    <property type="match status" value="1"/>
</dbReference>
<dbReference type="PANTHER" id="PTHR37937:SF1">
    <property type="entry name" value="CONJUGATIVE TRANSFER: DNA TRANSPORT"/>
    <property type="match status" value="1"/>
</dbReference>
<evidence type="ECO:0000313" key="10">
    <source>
        <dbReference type="Proteomes" id="UP000323732"/>
    </source>
</evidence>
<gene>
    <name evidence="9" type="ORF">FZD47_21005</name>
</gene>
<evidence type="ECO:0000256" key="1">
    <source>
        <dbReference type="ARBA" id="ARBA00004651"/>
    </source>
</evidence>
<evidence type="ECO:0000256" key="3">
    <source>
        <dbReference type="ARBA" id="ARBA00022692"/>
    </source>
</evidence>
<evidence type="ECO:0000313" key="9">
    <source>
        <dbReference type="EMBL" id="TYS60689.1"/>
    </source>
</evidence>
<accession>A0A5D4SCH8</accession>
<dbReference type="PANTHER" id="PTHR37937">
    <property type="entry name" value="CONJUGATIVE TRANSFER: DNA TRANSPORT"/>
    <property type="match status" value="1"/>
</dbReference>
<feature type="region of interest" description="Disordered" evidence="6">
    <location>
        <begin position="811"/>
        <end position="834"/>
    </location>
</feature>
<dbReference type="AlphaFoldDB" id="A0A5D4SCH8"/>
<name>A0A5D4SCH8_9BACI</name>
<dbReference type="GO" id="GO:0005886">
    <property type="term" value="C:plasma membrane"/>
    <property type="evidence" value="ECO:0007669"/>
    <property type="project" value="UniProtKB-SubCell"/>
</dbReference>
<sequence length="856" mass="97259">MNEQPLWKQKLPLTISSILLAMAFYFGVRIWVKLGSIIAAQMHGTDYVWGGGIFGTTLTVNFFAMIFTSCLAAFAWLFSTRFKIFQNKILRVLSFALAILSVWGNLAAYGMSQVKQHIIPYFENRLAHVIETDGFFESIVFKQTDGFYLMLVLIPCIGMVFISLFIMNKYIQFEDELKEAFFVFEWRGKWLQRISNLEKDELWPDIELGPNSETGEMVVLPGRDRTLNSMIIGSIGTGKTAALALPMIKQDLDHMVNFINAFPGIYQREDYLTEKVGGRYLNGISIIEPSNDLCQQALQLVKAHGIPDEAITYINPLDPNTPAINAMRGPVDKVAEVFAQVIAGLDDSKTGGSFYFEQAQRNHLKQHIYLLKLHEPNKEVTLDMLLDMYNNPQLVHKMHVALKKTIPSNIDLFEDRDERNYWKIVQGIDEWFDLNLIPKVDKRGMQERDSNGEILYFDAKEQHVQGLRNILNDIGANLLIRRVLFGTSDFDFDRHMAVGGVLLVNTAKGELVNLARVLGKIVLMNLQNASFRRPPKISPFHHIVVDEAPDYYYMAFREFPAQSRKYKVIITTLKQTIAQLADQFGEHYMTTLIGTMRNRMVYGDVPGFDAKYFSEMFGEKFTYQEGQSEMSVSPLQEDPVSRSGSSYSKVREQAMTGGDIMFQDAFQCAVKIVSNNKPMPVVQIRANFVPDEEYEKASYQVDSECSDVWLEQRRLYLNNGAVSAADAEEETISSIEETEMRYASLYEEERNVAVALKADSIVIGGPQPRDPVKYTPFVPATPIKREVQENNPDVIQIIRDEVAATVPPKENIKQLEPDKGVSLPDKREGYEPSAIPDSVEEYANNLKVESLFEDVD</sequence>
<evidence type="ECO:0000256" key="7">
    <source>
        <dbReference type="SAM" id="Phobius"/>
    </source>
</evidence>
<dbReference type="InterPro" id="IPR032689">
    <property type="entry name" value="TraG-D_C"/>
</dbReference>